<feature type="compositionally biased region" description="Basic and acidic residues" evidence="1">
    <location>
        <begin position="22"/>
        <end position="37"/>
    </location>
</feature>
<gene>
    <name evidence="2" type="ORF">A2664_00465</name>
</gene>
<dbReference type="AlphaFoldDB" id="A0A1G2M4S3"/>
<feature type="region of interest" description="Disordered" evidence="1">
    <location>
        <begin position="22"/>
        <end position="52"/>
    </location>
</feature>
<comment type="caution">
    <text evidence="2">The sequence shown here is derived from an EMBL/GenBank/DDBJ whole genome shotgun (WGS) entry which is preliminary data.</text>
</comment>
<organism evidence="2 3">
    <name type="scientific">Candidatus Taylorbacteria bacterium RIFCSPHIGHO2_01_FULL_46_22b</name>
    <dbReference type="NCBI Taxonomy" id="1802301"/>
    <lineage>
        <taxon>Bacteria</taxon>
        <taxon>Candidatus Tayloriibacteriota</taxon>
    </lineage>
</organism>
<dbReference type="EMBL" id="MHRF01000009">
    <property type="protein sequence ID" value="OHA18042.1"/>
    <property type="molecule type" value="Genomic_DNA"/>
</dbReference>
<protein>
    <submittedName>
        <fullName evidence="2">Uncharacterized protein</fullName>
    </submittedName>
</protein>
<dbReference type="Proteomes" id="UP000178873">
    <property type="component" value="Unassembled WGS sequence"/>
</dbReference>
<evidence type="ECO:0000313" key="3">
    <source>
        <dbReference type="Proteomes" id="UP000178873"/>
    </source>
</evidence>
<proteinExistence type="predicted"/>
<sequence length="65" mass="7523">MVFASPFRWVLKFNRVVEAVKKEKKENRKKTEKESVKKASTTQKTKSRLSRPEVGQLISIDWASG</sequence>
<reference evidence="2 3" key="1">
    <citation type="journal article" date="2016" name="Nat. Commun.">
        <title>Thousands of microbial genomes shed light on interconnected biogeochemical processes in an aquifer system.</title>
        <authorList>
            <person name="Anantharaman K."/>
            <person name="Brown C.T."/>
            <person name="Hug L.A."/>
            <person name="Sharon I."/>
            <person name="Castelle C.J."/>
            <person name="Probst A.J."/>
            <person name="Thomas B.C."/>
            <person name="Singh A."/>
            <person name="Wilkins M.J."/>
            <person name="Karaoz U."/>
            <person name="Brodie E.L."/>
            <person name="Williams K.H."/>
            <person name="Hubbard S.S."/>
            <person name="Banfield J.F."/>
        </authorList>
    </citation>
    <scope>NUCLEOTIDE SEQUENCE [LARGE SCALE GENOMIC DNA]</scope>
</reference>
<name>A0A1G2M4S3_9BACT</name>
<accession>A0A1G2M4S3</accession>
<evidence type="ECO:0000313" key="2">
    <source>
        <dbReference type="EMBL" id="OHA18042.1"/>
    </source>
</evidence>
<evidence type="ECO:0000256" key="1">
    <source>
        <dbReference type="SAM" id="MobiDB-lite"/>
    </source>
</evidence>